<dbReference type="Proteomes" id="UP000199113">
    <property type="component" value="Unassembled WGS sequence"/>
</dbReference>
<proteinExistence type="predicted"/>
<accession>A0A1I0VJT1</accession>
<organism evidence="1 2">
    <name type="scientific">Nocardioides alpinus</name>
    <dbReference type="NCBI Taxonomy" id="748909"/>
    <lineage>
        <taxon>Bacteria</taxon>
        <taxon>Bacillati</taxon>
        <taxon>Actinomycetota</taxon>
        <taxon>Actinomycetes</taxon>
        <taxon>Propionibacteriales</taxon>
        <taxon>Nocardioidaceae</taxon>
        <taxon>Nocardioides</taxon>
    </lineage>
</organism>
<dbReference type="AlphaFoldDB" id="A0A1I0VJT1"/>
<protein>
    <submittedName>
        <fullName evidence="1">Uncharacterized protein</fullName>
    </submittedName>
</protein>
<reference evidence="1" key="1">
    <citation type="submission" date="2016-10" db="EMBL/GenBank/DDBJ databases">
        <authorList>
            <person name="de Groot N.N."/>
        </authorList>
    </citation>
    <scope>NUCLEOTIDE SEQUENCE [LARGE SCALE GENOMIC DNA]</scope>
    <source>
        <strain evidence="1">CGMCC 1.10697</strain>
    </source>
</reference>
<dbReference type="EMBL" id="FOKC01000001">
    <property type="protein sequence ID" value="SFA76581.1"/>
    <property type="molecule type" value="Genomic_DNA"/>
</dbReference>
<evidence type="ECO:0000313" key="2">
    <source>
        <dbReference type="Proteomes" id="UP000199113"/>
    </source>
</evidence>
<sequence length="47" mass="5120">MDQAGFTVSGMPVHLDRDQAMELLTMLADEMRQAIGDDELPADPSTV</sequence>
<gene>
    <name evidence="1" type="ORF">SAMN05192575_101268</name>
</gene>
<name>A0A1I0VJT1_9ACTN</name>
<evidence type="ECO:0000313" key="1">
    <source>
        <dbReference type="EMBL" id="SFA76581.1"/>
    </source>
</evidence>